<dbReference type="Gene3D" id="3.40.50.720">
    <property type="entry name" value="NAD(P)-binding Rossmann-like Domain"/>
    <property type="match status" value="1"/>
</dbReference>
<dbReference type="SUPFAM" id="SSF50129">
    <property type="entry name" value="GroES-like"/>
    <property type="match status" value="1"/>
</dbReference>
<comment type="similarity">
    <text evidence="5">Belongs to the zinc-containing alcohol dehydrogenase family.</text>
</comment>
<dbReference type="PROSITE" id="PS00059">
    <property type="entry name" value="ADH_ZINC"/>
    <property type="match status" value="1"/>
</dbReference>
<dbReference type="InterPro" id="IPR036291">
    <property type="entry name" value="NAD(P)-bd_dom_sf"/>
</dbReference>
<organism evidence="7 8">
    <name type="scientific">Georgenia faecalis</name>
    <dbReference type="NCBI Taxonomy" id="2483799"/>
    <lineage>
        <taxon>Bacteria</taxon>
        <taxon>Bacillati</taxon>
        <taxon>Actinomycetota</taxon>
        <taxon>Actinomycetes</taxon>
        <taxon>Micrococcales</taxon>
        <taxon>Bogoriellaceae</taxon>
        <taxon>Georgenia</taxon>
    </lineage>
</organism>
<dbReference type="PANTHER" id="PTHR42813">
    <property type="entry name" value="ZINC-TYPE ALCOHOL DEHYDROGENASE-LIKE"/>
    <property type="match status" value="1"/>
</dbReference>
<name>A0ABV9DAS7_9MICO</name>
<keyword evidence="8" id="KW-1185">Reference proteome</keyword>
<keyword evidence="2 5" id="KW-0479">Metal-binding</keyword>
<dbReference type="Pfam" id="PF08240">
    <property type="entry name" value="ADH_N"/>
    <property type="match status" value="1"/>
</dbReference>
<dbReference type="SMART" id="SM00829">
    <property type="entry name" value="PKS_ER"/>
    <property type="match status" value="1"/>
</dbReference>
<dbReference type="Proteomes" id="UP001595955">
    <property type="component" value="Unassembled WGS sequence"/>
</dbReference>
<feature type="domain" description="Enoyl reductase (ER)" evidence="6">
    <location>
        <begin position="8"/>
        <end position="347"/>
    </location>
</feature>
<evidence type="ECO:0000256" key="5">
    <source>
        <dbReference type="RuleBase" id="RU361277"/>
    </source>
</evidence>
<dbReference type="Pfam" id="PF00107">
    <property type="entry name" value="ADH_zinc_N"/>
    <property type="match status" value="1"/>
</dbReference>
<keyword evidence="4" id="KW-0560">Oxidoreductase</keyword>
<evidence type="ECO:0000313" key="8">
    <source>
        <dbReference type="Proteomes" id="UP001595955"/>
    </source>
</evidence>
<protein>
    <submittedName>
        <fullName evidence="7">Zinc-binding dehydrogenase</fullName>
    </submittedName>
</protein>
<sequence>MRAAIIHGPQDVRVEDVPDPAMLRPSDAVVRVEASCVCGSDLWRYRGIRPVAHPVRMGHEFVGVVEEVGAEVTRVSPGDFVIAPFAFSCGECVHCRNGVQTSCVRGGGWAGTDADGLPVDGGQGERVRVPLADGTLVAVPGAPGDALLPGLLALSDVMGTGHHAAVRGGVREGSVVAVVGDGAVGLCAILAARRLGAARVVAFSSHAPRQELARRFGADDVIAARGDEGVAALGELLGAEGADVVIEAVGTQGAMEQAVAAARPGGNVGYVGVPNGITALPVKQMFNRNVSLLGGVAPVRAYIDELLPEVLAGTLDPGPVFDLTLPLADVARAYEAMDRREAIKVMLRG</sequence>
<dbReference type="PANTHER" id="PTHR42813:SF2">
    <property type="entry name" value="DEHYDROGENASE, ZINC-CONTAINING, PUTATIVE (AFU_ORTHOLOGUE AFUA_2G02810)-RELATED"/>
    <property type="match status" value="1"/>
</dbReference>
<dbReference type="Gene3D" id="3.90.180.10">
    <property type="entry name" value="Medium-chain alcohol dehydrogenases, catalytic domain"/>
    <property type="match status" value="1"/>
</dbReference>
<evidence type="ECO:0000256" key="1">
    <source>
        <dbReference type="ARBA" id="ARBA00001947"/>
    </source>
</evidence>
<proteinExistence type="inferred from homology"/>
<comment type="cofactor">
    <cofactor evidence="1 5">
        <name>Zn(2+)</name>
        <dbReference type="ChEBI" id="CHEBI:29105"/>
    </cofactor>
</comment>
<evidence type="ECO:0000313" key="7">
    <source>
        <dbReference type="EMBL" id="MFC4555378.1"/>
    </source>
</evidence>
<gene>
    <name evidence="7" type="ORF">ACFO3F_08965</name>
</gene>
<evidence type="ECO:0000259" key="6">
    <source>
        <dbReference type="SMART" id="SM00829"/>
    </source>
</evidence>
<evidence type="ECO:0000256" key="3">
    <source>
        <dbReference type="ARBA" id="ARBA00022833"/>
    </source>
</evidence>
<evidence type="ECO:0000256" key="4">
    <source>
        <dbReference type="ARBA" id="ARBA00023002"/>
    </source>
</evidence>
<reference evidence="8" key="1">
    <citation type="journal article" date="2019" name="Int. J. Syst. Evol. Microbiol.">
        <title>The Global Catalogue of Microorganisms (GCM) 10K type strain sequencing project: providing services to taxonomists for standard genome sequencing and annotation.</title>
        <authorList>
            <consortium name="The Broad Institute Genomics Platform"/>
            <consortium name="The Broad Institute Genome Sequencing Center for Infectious Disease"/>
            <person name="Wu L."/>
            <person name="Ma J."/>
        </authorList>
    </citation>
    <scope>NUCLEOTIDE SEQUENCE [LARGE SCALE GENOMIC DNA]</scope>
    <source>
        <strain evidence="8">JCM 3369</strain>
    </source>
</reference>
<dbReference type="SUPFAM" id="SSF51735">
    <property type="entry name" value="NAD(P)-binding Rossmann-fold domains"/>
    <property type="match status" value="1"/>
</dbReference>
<keyword evidence="3 5" id="KW-0862">Zinc</keyword>
<dbReference type="InterPro" id="IPR020843">
    <property type="entry name" value="ER"/>
</dbReference>
<dbReference type="InterPro" id="IPR013154">
    <property type="entry name" value="ADH-like_N"/>
</dbReference>
<dbReference type="RefSeq" id="WP_122823830.1">
    <property type="nucleotide sequence ID" value="NZ_CP033325.1"/>
</dbReference>
<dbReference type="EMBL" id="JBHSGF010000005">
    <property type="protein sequence ID" value="MFC4555378.1"/>
    <property type="molecule type" value="Genomic_DNA"/>
</dbReference>
<dbReference type="InterPro" id="IPR002328">
    <property type="entry name" value="ADH_Zn_CS"/>
</dbReference>
<accession>A0ABV9DAS7</accession>
<comment type="caution">
    <text evidence="7">The sequence shown here is derived from an EMBL/GenBank/DDBJ whole genome shotgun (WGS) entry which is preliminary data.</text>
</comment>
<evidence type="ECO:0000256" key="2">
    <source>
        <dbReference type="ARBA" id="ARBA00022723"/>
    </source>
</evidence>
<dbReference type="InterPro" id="IPR011032">
    <property type="entry name" value="GroES-like_sf"/>
</dbReference>
<dbReference type="InterPro" id="IPR013149">
    <property type="entry name" value="ADH-like_C"/>
</dbReference>